<feature type="zinc finger region" description="C3H1-type" evidence="4">
    <location>
        <begin position="142"/>
        <end position="169"/>
    </location>
</feature>
<dbReference type="SUPFAM" id="SSF90229">
    <property type="entry name" value="CCCH zinc finger"/>
    <property type="match status" value="1"/>
</dbReference>
<dbReference type="PANTHER" id="PTHR46156">
    <property type="entry name" value="CCCH ZINGC FINGER"/>
    <property type="match status" value="1"/>
</dbReference>
<dbReference type="GO" id="GO:0005634">
    <property type="term" value="C:nucleus"/>
    <property type="evidence" value="ECO:0007669"/>
    <property type="project" value="TreeGrafter"/>
</dbReference>
<feature type="domain" description="C3H1-type" evidence="5">
    <location>
        <begin position="192"/>
        <end position="221"/>
    </location>
</feature>
<dbReference type="InterPro" id="IPR036855">
    <property type="entry name" value="Znf_CCCH_sf"/>
</dbReference>
<evidence type="ECO:0000259" key="5">
    <source>
        <dbReference type="PROSITE" id="PS50103"/>
    </source>
</evidence>
<evidence type="ECO:0000256" key="3">
    <source>
        <dbReference type="ARBA" id="ARBA00022833"/>
    </source>
</evidence>
<evidence type="ECO:0000256" key="1">
    <source>
        <dbReference type="ARBA" id="ARBA00022723"/>
    </source>
</evidence>
<keyword evidence="2 4" id="KW-0863">Zinc-finger</keyword>
<evidence type="ECO:0000256" key="4">
    <source>
        <dbReference type="PROSITE-ProRule" id="PRU00723"/>
    </source>
</evidence>
<gene>
    <name evidence="6" type="ORF">A3Q56_04914</name>
</gene>
<protein>
    <recommendedName>
        <fullName evidence="5">C3H1-type domain-containing protein</fullName>
    </recommendedName>
</protein>
<name>A0A177AZB9_9BILA</name>
<dbReference type="OrthoDB" id="3247158at2759"/>
<keyword evidence="7" id="KW-1185">Reference proteome</keyword>
<proteinExistence type="predicted"/>
<dbReference type="SMART" id="SM00356">
    <property type="entry name" value="ZnF_C3H1"/>
    <property type="match status" value="4"/>
</dbReference>
<evidence type="ECO:0000313" key="6">
    <source>
        <dbReference type="EMBL" id="OAF67369.1"/>
    </source>
</evidence>
<keyword evidence="1 4" id="KW-0479">Metal-binding</keyword>
<dbReference type="AlphaFoldDB" id="A0A177AZB9"/>
<feature type="zinc finger region" description="C3H1-type" evidence="4">
    <location>
        <begin position="192"/>
        <end position="221"/>
    </location>
</feature>
<evidence type="ECO:0000256" key="2">
    <source>
        <dbReference type="ARBA" id="ARBA00022771"/>
    </source>
</evidence>
<dbReference type="EMBL" id="LWCA01000678">
    <property type="protein sequence ID" value="OAF67369.1"/>
    <property type="molecule type" value="Genomic_DNA"/>
</dbReference>
<dbReference type="Gene3D" id="4.10.1000.10">
    <property type="entry name" value="Zinc finger, CCCH-type"/>
    <property type="match status" value="2"/>
</dbReference>
<evidence type="ECO:0000313" key="7">
    <source>
        <dbReference type="Proteomes" id="UP000078046"/>
    </source>
</evidence>
<sequence length="267" mass="31198">MTEDSKKEEMERKKLIVEYNYIKGLIDSHVKGEPSYNIHQRAPLNSNPRYRPRNFYKPRHKTYRQNWSKPQPNYYRHRYSENSYRFKSNSNTLCTNYLKFKKCYKKNCTFSHDMSSIDCKQFMIGKCDASSLSCSFNHDISSNNMPTCVYYIKGTCTLGSQCNYRHINVSKDAPPCIDFIKSTCIEKDECDKFHSFVCHIYSETGKCPYGINQCPLIHKPTSQMKKVPNQNRPNKPDTTDKALQLPIVADIKENETVLDSDDNFIPI</sequence>
<feature type="domain" description="C3H1-type" evidence="5">
    <location>
        <begin position="88"/>
        <end position="115"/>
    </location>
</feature>
<comment type="caution">
    <text evidence="6">The sequence shown here is derived from an EMBL/GenBank/DDBJ whole genome shotgun (WGS) entry which is preliminary data.</text>
</comment>
<dbReference type="Proteomes" id="UP000078046">
    <property type="component" value="Unassembled WGS sequence"/>
</dbReference>
<reference evidence="6 7" key="1">
    <citation type="submission" date="2016-04" db="EMBL/GenBank/DDBJ databases">
        <title>The genome of Intoshia linei affirms orthonectids as highly simplified spiralians.</title>
        <authorList>
            <person name="Mikhailov K.V."/>
            <person name="Slusarev G.S."/>
            <person name="Nikitin M.A."/>
            <person name="Logacheva M.D."/>
            <person name="Penin A."/>
            <person name="Aleoshin V."/>
            <person name="Panchin Y.V."/>
        </authorList>
    </citation>
    <scope>NUCLEOTIDE SEQUENCE [LARGE SCALE GENOMIC DNA]</scope>
    <source>
        <strain evidence="6">Intl2013</strain>
        <tissue evidence="6">Whole animal</tissue>
    </source>
</reference>
<dbReference type="PANTHER" id="PTHR46156:SF1">
    <property type="entry name" value="ZINC FINGER CCCH DOMAIN-CONTAINING PROTEIN 3"/>
    <property type="match status" value="1"/>
</dbReference>
<dbReference type="GO" id="GO:0008270">
    <property type="term" value="F:zinc ion binding"/>
    <property type="evidence" value="ECO:0007669"/>
    <property type="project" value="UniProtKB-KW"/>
</dbReference>
<dbReference type="PROSITE" id="PS50103">
    <property type="entry name" value="ZF_C3H1"/>
    <property type="match status" value="3"/>
</dbReference>
<organism evidence="6 7">
    <name type="scientific">Intoshia linei</name>
    <dbReference type="NCBI Taxonomy" id="1819745"/>
    <lineage>
        <taxon>Eukaryota</taxon>
        <taxon>Metazoa</taxon>
        <taxon>Spiralia</taxon>
        <taxon>Lophotrochozoa</taxon>
        <taxon>Mesozoa</taxon>
        <taxon>Orthonectida</taxon>
        <taxon>Rhopaluridae</taxon>
        <taxon>Intoshia</taxon>
    </lineage>
</organism>
<accession>A0A177AZB9</accession>
<dbReference type="InterPro" id="IPR000571">
    <property type="entry name" value="Znf_CCCH"/>
</dbReference>
<feature type="zinc finger region" description="C3H1-type" evidence="4">
    <location>
        <begin position="88"/>
        <end position="115"/>
    </location>
</feature>
<keyword evidence="3 4" id="KW-0862">Zinc</keyword>
<feature type="domain" description="C3H1-type" evidence="5">
    <location>
        <begin position="142"/>
        <end position="169"/>
    </location>
</feature>